<organism evidence="1 2">
    <name type="scientific">Spirosoma agri</name>
    <dbReference type="NCBI Taxonomy" id="1987381"/>
    <lineage>
        <taxon>Bacteria</taxon>
        <taxon>Pseudomonadati</taxon>
        <taxon>Bacteroidota</taxon>
        <taxon>Cytophagia</taxon>
        <taxon>Cytophagales</taxon>
        <taxon>Cytophagaceae</taxon>
        <taxon>Spirosoma</taxon>
    </lineage>
</organism>
<sequence length="881" mass="97423">MSTYAVKYYADFVDLPNKGLGIAPVQYRVEFRFRDFTGTPKELSLYKGTPVKISKSSSDQSRFAFWHPLKADFKLRAESFYQSREFYVRSDREVQAVLLSDPSNTGNYARVEFAGWIMPADYSETYKKKPYPIEVSAACGLSTLRDRPIVDRDGKRLQGYVSLSTVIRTALLNTGFDLPLVTGVNIYEQATLRSLSIVNGKVDPAIDPLFTTQIVAEALVNEKNDTLSCYDALKKVLEPYGCRIGQLGGAGGGWLVLRADEAGGGWDVWNQGSKKTVHLRNYSSPDLSAPPDGLSERSVDFGVDIYPGKPVQVLNEKPTVRLLGIKPGVTVEQDFGRYLNWLKSGDWGQVDNTGLATGWTRNNISAADSFRVGVGTEEDQYAMVLYGYGDEKAKPDTPSIRYQVEFAKDSPQYQQAYKRVLRGKFELNLLRASKIVVFAYTQQSNGPLQMHILQKGGAWKESPKTSELVGILTYHCNDAGTITYSGQAEFALEMEAIGNVRFLQVWVCVGEALDKPGGGANPGTPSNRPYLKQYGITLETKQDGVSIDSTQVTITSSKRKLETTASLTLGDVYFPLPYDRTGPLFRLGTHEPTVSWDRADKTGASAVGQGLPYHLAASMARQYMQPADVVEATLLGRLPLGMHTILRYLDIGGIPSEEPATQATNLLVEFKKEIVNAVYPGVYLPWIKVGMTIRVTSDGLNFGDYTVTSIPAFVRNPWYFLVDRTVISQKVSQVTIADASTIKETTFQPYDQQIASRFEWDVQGCRYETSSVRIMHEDVEKLPSPKGFWVEKDGNLIPLNPDEADQPVPPSLPVTTSRHDKFLQDLTSVGIVPKLGATASVSGFVPIEPGKAKLGAIVRQDGITIGELKSTLRRQVTFFTQ</sequence>
<evidence type="ECO:0000313" key="1">
    <source>
        <dbReference type="EMBL" id="NEU68302.1"/>
    </source>
</evidence>
<dbReference type="EMBL" id="JAAGNZ010000001">
    <property type="protein sequence ID" value="NEU68302.1"/>
    <property type="molecule type" value="Genomic_DNA"/>
</dbReference>
<proteinExistence type="predicted"/>
<dbReference type="Proteomes" id="UP000477386">
    <property type="component" value="Unassembled WGS sequence"/>
</dbReference>
<comment type="caution">
    <text evidence="1">The sequence shown here is derived from an EMBL/GenBank/DDBJ whole genome shotgun (WGS) entry which is preliminary data.</text>
</comment>
<evidence type="ECO:0000313" key="2">
    <source>
        <dbReference type="Proteomes" id="UP000477386"/>
    </source>
</evidence>
<keyword evidence="2" id="KW-1185">Reference proteome</keyword>
<accession>A0A6M0IKE2</accession>
<dbReference type="RefSeq" id="WP_164040009.1">
    <property type="nucleotide sequence ID" value="NZ_JAAGNZ010000001.1"/>
</dbReference>
<dbReference type="AlphaFoldDB" id="A0A6M0IKE2"/>
<name>A0A6M0IKE2_9BACT</name>
<reference evidence="1 2" key="1">
    <citation type="submission" date="2020-02" db="EMBL/GenBank/DDBJ databases">
        <title>Draft genome sequence of two Spirosoma agri KCTC 52727 and Spirosoma terrae KCTC 52035.</title>
        <authorList>
            <person name="Rojas J."/>
            <person name="Ambika Manirajan B."/>
            <person name="Ratering S."/>
            <person name="Suarez C."/>
            <person name="Schnell S."/>
        </authorList>
    </citation>
    <scope>NUCLEOTIDE SEQUENCE [LARGE SCALE GENOMIC DNA]</scope>
    <source>
        <strain evidence="1 2">KCTC 52727</strain>
    </source>
</reference>
<protein>
    <submittedName>
        <fullName evidence="1">Uncharacterized protein</fullName>
    </submittedName>
</protein>
<gene>
    <name evidence="1" type="ORF">GK091_15525</name>
</gene>